<reference evidence="6 8" key="2">
    <citation type="submission" date="2016-10" db="EMBL/GenBank/DDBJ databases">
        <authorList>
            <person name="Varghese N."/>
            <person name="Submissions S."/>
        </authorList>
    </citation>
    <scope>NUCLEOTIDE SEQUENCE [LARGE SCALE GENOMIC DNA]</scope>
    <source>
        <strain evidence="6 8">DSM 6083</strain>
    </source>
</reference>
<dbReference type="Gene3D" id="3.30.160.390">
    <property type="entry name" value="Integrase, DNA-binding domain"/>
    <property type="match status" value="1"/>
</dbReference>
<reference evidence="5 7" key="3">
    <citation type="journal article" name="Genome Announc.">
        <title>Complete Genome Sequence of Pseudomonas balearica DSM 6083T.</title>
        <authorList>
            <person name="Bennasar-Figueras A."/>
            <person name="Salva-Serra F."/>
            <person name="Jaen-Luchoro D."/>
            <person name="Segui C."/>
            <person name="Aliaga F."/>
            <person name="Busquets A."/>
            <person name="Gomila M."/>
            <person name="Moore E.R."/>
            <person name="Lalucat J."/>
        </authorList>
    </citation>
    <scope>NUCLEOTIDE SEQUENCE [LARGE SCALE GENOMIC DNA]</scope>
    <source>
        <strain evidence="7">DSM 6083</strain>
        <strain evidence="5">DSM6083</strain>
    </source>
</reference>
<feature type="region of interest" description="Disordered" evidence="3">
    <location>
        <begin position="78"/>
        <end position="97"/>
    </location>
</feature>
<evidence type="ECO:0000313" key="5">
    <source>
        <dbReference type="EMBL" id="AJE13703.1"/>
    </source>
</evidence>
<dbReference type="KEGG" id="pbm:CL52_01090"/>
<protein>
    <recommendedName>
        <fullName evidence="4">Integrase DNA-binding domain-containing protein</fullName>
    </recommendedName>
</protein>
<dbReference type="InterPro" id="IPR025166">
    <property type="entry name" value="Integrase_DNA_bind_dom"/>
</dbReference>
<evidence type="ECO:0000259" key="4">
    <source>
        <dbReference type="Pfam" id="PF13356"/>
    </source>
</evidence>
<proteinExistence type="inferred from homology"/>
<dbReference type="InterPro" id="IPR050808">
    <property type="entry name" value="Phage_Integrase"/>
</dbReference>
<dbReference type="GeneID" id="77258522"/>
<organism evidence="5 7">
    <name type="scientific">Stutzerimonas balearica DSM 6083</name>
    <dbReference type="NCBI Taxonomy" id="1123016"/>
    <lineage>
        <taxon>Bacteria</taxon>
        <taxon>Pseudomonadati</taxon>
        <taxon>Pseudomonadota</taxon>
        <taxon>Gammaproteobacteria</taxon>
        <taxon>Pseudomonadales</taxon>
        <taxon>Pseudomonadaceae</taxon>
        <taxon>Stutzerimonas</taxon>
    </lineage>
</organism>
<reference evidence="7" key="1">
    <citation type="submission" date="2014-03" db="EMBL/GenBank/DDBJ databases">
        <title>Complete genome of Pseudomonas balearica DSM 6083T, a sewage water isolate from an enrichment with 2-methylnaphthalene.</title>
        <authorList>
            <person name="Salva-Serra F."/>
            <person name="Jaen-Luchoro D."/>
            <person name="Busquets A."/>
            <person name="Pena A."/>
            <person name="Gomila M."/>
            <person name="Bosch R."/>
            <person name="Nogales B."/>
            <person name="Garcia-Valdes E."/>
            <person name="Lalucat J."/>
            <person name="Bennasar A."/>
        </authorList>
    </citation>
    <scope>NUCLEOTIDE SEQUENCE [LARGE SCALE GENOMIC DNA]</scope>
    <source>
        <strain evidence="7">DSM 6083</strain>
    </source>
</reference>
<dbReference type="PANTHER" id="PTHR30629:SF9">
    <property type="entry name" value="PROTEIN INTB-RELATED"/>
    <property type="match status" value="1"/>
</dbReference>
<dbReference type="AlphaFoldDB" id="A0A8D4C4V2"/>
<dbReference type="GO" id="GO:0015074">
    <property type="term" value="P:DNA integration"/>
    <property type="evidence" value="ECO:0007669"/>
    <property type="project" value="UniProtKB-KW"/>
</dbReference>
<evidence type="ECO:0000256" key="3">
    <source>
        <dbReference type="SAM" id="MobiDB-lite"/>
    </source>
</evidence>
<dbReference type="EMBL" id="CP007511">
    <property type="protein sequence ID" value="AJE13703.1"/>
    <property type="molecule type" value="Genomic_DNA"/>
</dbReference>
<keyword evidence="2" id="KW-0229">DNA integration</keyword>
<dbReference type="Proteomes" id="UP000182276">
    <property type="component" value="Unassembled WGS sequence"/>
</dbReference>
<evidence type="ECO:0000256" key="1">
    <source>
        <dbReference type="ARBA" id="ARBA00008857"/>
    </source>
</evidence>
<gene>
    <name evidence="5" type="ORF">CL52_01090</name>
    <name evidence="6" type="ORF">SAMN05660875_101226</name>
</gene>
<accession>A0A8D4C4V2</accession>
<feature type="domain" description="Integrase DNA-binding" evidence="4">
    <location>
        <begin position="9"/>
        <end position="90"/>
    </location>
</feature>
<dbReference type="Proteomes" id="UP000031271">
    <property type="component" value="Chromosome"/>
</dbReference>
<evidence type="ECO:0000313" key="8">
    <source>
        <dbReference type="Proteomes" id="UP000182276"/>
    </source>
</evidence>
<name>A0A8D4C4V2_9GAMM</name>
<dbReference type="InterPro" id="IPR038488">
    <property type="entry name" value="Integrase_DNA-bd_sf"/>
</dbReference>
<dbReference type="RefSeq" id="WP_041108787.1">
    <property type="nucleotide sequence ID" value="NZ_CP007511.1"/>
</dbReference>
<evidence type="ECO:0000313" key="6">
    <source>
        <dbReference type="EMBL" id="SDL94680.1"/>
    </source>
</evidence>
<feature type="compositionally biased region" description="Basic and acidic residues" evidence="3">
    <location>
        <begin position="87"/>
        <end position="96"/>
    </location>
</feature>
<sequence length="149" mass="16318">MEATIDSKALYALQPKPKPYKTAIGHGLYLLTKPNGSKLWRLKYYFERREQTLSIGAFPAVSLAQAIKASDAARAALKSGTNPNAARKAERAERSQQRARAKAFRLVMSLDHALTIETPRQILSLTPEQTAAVRAFLLATPEGTSHAAD</sequence>
<evidence type="ECO:0000313" key="7">
    <source>
        <dbReference type="Proteomes" id="UP000031271"/>
    </source>
</evidence>
<dbReference type="EMBL" id="FNHO01000001">
    <property type="protein sequence ID" value="SDL94680.1"/>
    <property type="molecule type" value="Genomic_DNA"/>
</dbReference>
<comment type="similarity">
    <text evidence="1">Belongs to the 'phage' integrase family.</text>
</comment>
<dbReference type="PANTHER" id="PTHR30629">
    <property type="entry name" value="PROPHAGE INTEGRASE"/>
    <property type="match status" value="1"/>
</dbReference>
<keyword evidence="8" id="KW-1185">Reference proteome</keyword>
<evidence type="ECO:0000256" key="2">
    <source>
        <dbReference type="ARBA" id="ARBA00022908"/>
    </source>
</evidence>
<dbReference type="Pfam" id="PF13356">
    <property type="entry name" value="Arm-DNA-bind_3"/>
    <property type="match status" value="1"/>
</dbReference>